<feature type="domain" description="Fascin-like" evidence="19">
    <location>
        <begin position="1511"/>
        <end position="1587"/>
    </location>
</feature>
<keyword evidence="13" id="KW-0009">Actin-binding</keyword>
<dbReference type="GO" id="GO:0004823">
    <property type="term" value="F:leucine-tRNA ligase activity"/>
    <property type="evidence" value="ECO:0007669"/>
    <property type="project" value="UniProtKB-EC"/>
</dbReference>
<dbReference type="Gene3D" id="3.30.2320.20">
    <property type="entry name" value="Class I aminoacyl-tRNA synthetases (RS)"/>
    <property type="match status" value="1"/>
</dbReference>
<evidence type="ECO:0000256" key="9">
    <source>
        <dbReference type="ARBA" id="ARBA00022833"/>
    </source>
</evidence>
<evidence type="ECO:0000259" key="20">
    <source>
        <dbReference type="Pfam" id="PF08264"/>
    </source>
</evidence>
<evidence type="ECO:0000313" key="21">
    <source>
        <dbReference type="EMBL" id="CAJ1381615.1"/>
    </source>
</evidence>
<evidence type="ECO:0000313" key="22">
    <source>
        <dbReference type="Proteomes" id="UP001178507"/>
    </source>
</evidence>
<keyword evidence="16" id="KW-1133">Transmembrane helix</keyword>
<feature type="compositionally biased region" description="Low complexity" evidence="15">
    <location>
        <begin position="1218"/>
        <end position="1243"/>
    </location>
</feature>
<dbReference type="InterPro" id="IPR009080">
    <property type="entry name" value="tRNAsynth_Ia_anticodon-bd"/>
</dbReference>
<evidence type="ECO:0000256" key="11">
    <source>
        <dbReference type="ARBA" id="ARBA00022917"/>
    </source>
</evidence>
<feature type="transmembrane region" description="Helical" evidence="16">
    <location>
        <begin position="1695"/>
        <end position="1713"/>
    </location>
</feature>
<dbReference type="SUPFAM" id="SSF50677">
    <property type="entry name" value="ValRS/IleRS/LeuRS editing domain"/>
    <property type="match status" value="1"/>
</dbReference>
<organism evidence="21 22">
    <name type="scientific">Effrenium voratum</name>
    <dbReference type="NCBI Taxonomy" id="2562239"/>
    <lineage>
        <taxon>Eukaryota</taxon>
        <taxon>Sar</taxon>
        <taxon>Alveolata</taxon>
        <taxon>Dinophyceae</taxon>
        <taxon>Suessiales</taxon>
        <taxon>Symbiodiniaceae</taxon>
        <taxon>Effrenium</taxon>
    </lineage>
</organism>
<dbReference type="Gene3D" id="2.80.10.50">
    <property type="match status" value="1"/>
</dbReference>
<feature type="domain" description="tRNA synthetases class I catalytic" evidence="18">
    <location>
        <begin position="801"/>
        <end position="892"/>
    </location>
</feature>
<evidence type="ECO:0000256" key="13">
    <source>
        <dbReference type="ARBA" id="ARBA00023203"/>
    </source>
</evidence>
<dbReference type="InterPro" id="IPR001412">
    <property type="entry name" value="aa-tRNA-synth_I_CS"/>
</dbReference>
<evidence type="ECO:0000256" key="14">
    <source>
        <dbReference type="ARBA" id="ARBA00030520"/>
    </source>
</evidence>
<dbReference type="SUPFAM" id="SSF50405">
    <property type="entry name" value="Actin-crosslinking proteins"/>
    <property type="match status" value="1"/>
</dbReference>
<keyword evidence="16" id="KW-0812">Transmembrane</keyword>
<dbReference type="GO" id="GO:0046872">
    <property type="term" value="F:metal ion binding"/>
    <property type="evidence" value="ECO:0007669"/>
    <property type="project" value="UniProtKB-KW"/>
</dbReference>
<evidence type="ECO:0000256" key="7">
    <source>
        <dbReference type="ARBA" id="ARBA00022723"/>
    </source>
</evidence>
<evidence type="ECO:0000256" key="3">
    <source>
        <dbReference type="ARBA" id="ARBA00005594"/>
    </source>
</evidence>
<dbReference type="InterPro" id="IPR013155">
    <property type="entry name" value="M/V/L/I-tRNA-synth_anticd-bd"/>
</dbReference>
<dbReference type="EMBL" id="CAUJNA010000824">
    <property type="protein sequence ID" value="CAJ1381615.1"/>
    <property type="molecule type" value="Genomic_DNA"/>
</dbReference>
<dbReference type="InterPro" id="IPR032678">
    <property type="entry name" value="tRNA-synt_1_cat_dom"/>
</dbReference>
<name>A0AA36MQF7_9DINO</name>
<dbReference type="Pfam" id="PF01406">
    <property type="entry name" value="tRNA-synt_1e"/>
    <property type="match status" value="1"/>
</dbReference>
<dbReference type="InterPro" id="IPR002300">
    <property type="entry name" value="aa-tRNA-synth_Ia"/>
</dbReference>
<evidence type="ECO:0000256" key="1">
    <source>
        <dbReference type="ARBA" id="ARBA00001947"/>
    </source>
</evidence>
<protein>
    <recommendedName>
        <fullName evidence="4">leucine--tRNA ligase</fullName>
        <ecNumber evidence="4">6.1.1.4</ecNumber>
    </recommendedName>
    <alternativeName>
        <fullName evidence="14">Leucyl-tRNA synthetase</fullName>
    </alternativeName>
</protein>
<dbReference type="NCBIfam" id="TIGR00395">
    <property type="entry name" value="leuS_arch"/>
    <property type="match status" value="1"/>
</dbReference>
<keyword evidence="6" id="KW-0436">Ligase</keyword>
<keyword evidence="12" id="KW-0030">Aminoacyl-tRNA synthetase</keyword>
<evidence type="ECO:0000256" key="10">
    <source>
        <dbReference type="ARBA" id="ARBA00022840"/>
    </source>
</evidence>
<comment type="subcellular location">
    <subcellularLocation>
        <location evidence="2">Cytoplasm</location>
    </subcellularLocation>
</comment>
<dbReference type="InterPro" id="IPR014729">
    <property type="entry name" value="Rossmann-like_a/b/a_fold"/>
</dbReference>
<evidence type="ECO:0000259" key="19">
    <source>
        <dbReference type="Pfam" id="PF06268"/>
    </source>
</evidence>
<dbReference type="EC" id="6.1.1.4" evidence="4"/>
<feature type="domain" description="Methionyl/Valyl/Leucyl/Isoleucyl-tRNA synthetase anticodon-binding" evidence="20">
    <location>
        <begin position="929"/>
        <end position="1041"/>
    </location>
</feature>
<dbReference type="Gene3D" id="3.90.740.10">
    <property type="entry name" value="Valyl/Leucyl/Isoleucyl-tRNA synthetase, editing domain"/>
    <property type="match status" value="1"/>
</dbReference>
<dbReference type="Pfam" id="PF08264">
    <property type="entry name" value="Anticodon_1"/>
    <property type="match status" value="1"/>
</dbReference>
<dbReference type="Pfam" id="PF06268">
    <property type="entry name" value="Fascin"/>
    <property type="match status" value="1"/>
</dbReference>
<evidence type="ECO:0000259" key="17">
    <source>
        <dbReference type="Pfam" id="PF00133"/>
    </source>
</evidence>
<keyword evidence="9" id="KW-0862">Zinc</keyword>
<evidence type="ECO:0000256" key="6">
    <source>
        <dbReference type="ARBA" id="ARBA00022598"/>
    </source>
</evidence>
<dbReference type="GO" id="GO:0002161">
    <property type="term" value="F:aminoacyl-tRNA deacylase activity"/>
    <property type="evidence" value="ECO:0007669"/>
    <property type="project" value="InterPro"/>
</dbReference>
<dbReference type="InterPro" id="IPR004493">
    <property type="entry name" value="Leu-tRNA-synth_Ia_arc/euk"/>
</dbReference>
<keyword evidence="7" id="KW-0479">Metal-binding</keyword>
<dbReference type="InterPro" id="IPR022768">
    <property type="entry name" value="Fascin-like_dom"/>
</dbReference>
<gene>
    <name evidence="21" type="ORF">EVOR1521_LOCUS9239</name>
</gene>
<dbReference type="FunFam" id="3.90.740.10:FF:000001">
    <property type="entry name" value="Leucine--tRNA ligase, cytoplasmic"/>
    <property type="match status" value="1"/>
</dbReference>
<evidence type="ECO:0000256" key="16">
    <source>
        <dbReference type="SAM" id="Phobius"/>
    </source>
</evidence>
<dbReference type="GO" id="GO:0006429">
    <property type="term" value="P:leucyl-tRNA aminoacylation"/>
    <property type="evidence" value="ECO:0007669"/>
    <property type="project" value="InterPro"/>
</dbReference>
<feature type="region of interest" description="Disordered" evidence="15">
    <location>
        <begin position="1180"/>
        <end position="1243"/>
    </location>
</feature>
<dbReference type="SUPFAM" id="SSF47323">
    <property type="entry name" value="Anticodon-binding domain of a subclass of class I aminoacyl-tRNA synthetases"/>
    <property type="match status" value="1"/>
</dbReference>
<evidence type="ECO:0000256" key="15">
    <source>
        <dbReference type="SAM" id="MobiDB-lite"/>
    </source>
</evidence>
<dbReference type="Proteomes" id="UP001178507">
    <property type="component" value="Unassembled WGS sequence"/>
</dbReference>
<evidence type="ECO:0000256" key="8">
    <source>
        <dbReference type="ARBA" id="ARBA00022741"/>
    </source>
</evidence>
<dbReference type="GO" id="GO:0005737">
    <property type="term" value="C:cytoplasm"/>
    <property type="evidence" value="ECO:0007669"/>
    <property type="project" value="UniProtKB-SubCell"/>
</dbReference>
<dbReference type="SUPFAM" id="SSF52374">
    <property type="entry name" value="Nucleotidylyl transferase"/>
    <property type="match status" value="1"/>
</dbReference>
<comment type="cofactor">
    <cofactor evidence="1">
        <name>Zn(2+)</name>
        <dbReference type="ChEBI" id="CHEBI:29105"/>
    </cofactor>
</comment>
<evidence type="ECO:0000256" key="12">
    <source>
        <dbReference type="ARBA" id="ARBA00023146"/>
    </source>
</evidence>
<sequence>MSILRLCRRLSSSAAASATRSRKPMAEAKQSTARRDLLQQIEVDVQKKWEEAKVWEIDAPDGKEEKFMCTFPYPYMNGLLHIGHAFTMTKAIFAAQFHRLLGKKALFPFGFHCTGMPIQAAANKLSRELETFGTPFPTFPPGRPTPKESSEGVIDIDDEGVTMTWKAPPSTGKKAIKEYVAYMQVKEGDFKKVKTVPHPADAAALKAQGNKIKAVLPVESGGCRYKVEAVLEDGTKCPASPISDEVSVDAAPKDKKSGAAGGKRVAKKILAKSGDAASQYEILKAMGLSAEEIPKFVDPLFWLNYFPPLGVRDCKRFGMPVDFRRSFITTSQNDFYDSFVRWQFRKLKKSEKIGFGKRPTIYSEIDGQACMDHDRAEGEGVGPQEYTAIKIELLEPTPDMQKKLPKGSKVFLLAATLRAETMPGQTNCWILPAGQYGCFEAPNKEIFVTSHRAARNMSFQDILMPWGKPKCIMEVSGQELMGKKVKAPTAKYEYVHVLPLPTIKMDKGTGIVTSVPSDSPDDYAAYIDLMKSDKKREHYGVKKEWVEGFDLIPIIDVEIDGEMRAMAAQYMCEKLGVQSINDRVKLAEAHDTCYKLGFDKGTMSIGPFKGQPVKKAKFEFRTVMIQAKQAFIYSEPEKKVVSRSGDECVVAAIDQWYLKYGAESWRGQIEGHLNSPNFISYNDRIKESFEDAIGWLKEWACSRSFGLGTQVPWDEQFVIESLSDSTIYMAYYTVAHLLHGEGNLDGKKGSPAGIKAADLTDEVWDFVFLNGPDPKNCKIPKKTLDQMRKEFRFRACRFWYPMDLRVSGKDLIQNHLTMALYNHACVWEKEPDMWPRSFFCNGWLLVNNEKMSKSKGNFFTVEDIIKNYSADTVRLAMANSGDTLEPANFDQSVCNKAVLTLAVFLDTMKSMIGGSEKLDTGSETARFVDVWFANEMNRLVQESKKFYETMYYREALRTCYFEFTSTFDQYRDICKAASVAPNKTLVTRYFEWQMIILSPICPHFCEHGWSMLGKKGTVLDARYPSASKPVEASLTKQGDYIFNKVPHDFIKLQEKASKSGTAKSAVVYVAKEFPEWKKTVLAKLMSCHSEGKLPLIAQEEMKANPQASAQWKEIMTLLMQDASLKPFGKHLGPFAAFKRDEAAAFGVSALDASLPFDELALIKENVAYLQQKLQVSVEVRAADSPASPEHQDAATNAQPGKPGIHFLVEGGKAGGGKAKAAQPAAKSGGAPKAGAAPAAPGKAMTDMTELNKHLESRTRPCHSPSSFARARAKHGFFGFSGSLRAEFSVREAVSLPRAASNNPLPSEGGANSGPWLSVKHGWPGGHVNANRAGGGLGGLGVAVMGAPRAPCALRLVVVLSLAYSGHAQTIRARKQKEKLPEGRLIVRYPEGSGPKLAEYIRRLEQIEGVKRAEPLRSLDMAVVQCRPGAEEDQVLAALDAEKSVELAVPDSWVQAFVPESAPSPESALCSSHPECKAFSLQGECCPAPDGARMACCASKPPQRKPRRPQSQSTISLQSVHGGYITVSKIGFVGWRGKKADPDAQFRLEAHPDGYVSLKSIHGTYLVTSPSGQLVAWHRGHGEADDWEKFKLIYNTDAPWGAFGSACAQKIGRWNETWNEPRLWSPREPPVGLFIISIPFLIPCIFRTSKSSCSVFHWKGASGGVQSCSGEGKIAGEWVGGCHAWCSREDTYIHMYFIYVYVYIYIHICIYSSGPSTSRW</sequence>
<keyword evidence="10" id="KW-0067">ATP-binding</keyword>
<evidence type="ECO:0000256" key="2">
    <source>
        <dbReference type="ARBA" id="ARBA00004496"/>
    </source>
</evidence>
<dbReference type="CDD" id="cd00257">
    <property type="entry name" value="beta-trefoil_FSCN-like"/>
    <property type="match status" value="1"/>
</dbReference>
<dbReference type="PROSITE" id="PS00178">
    <property type="entry name" value="AA_TRNA_LIGASE_I"/>
    <property type="match status" value="1"/>
</dbReference>
<evidence type="ECO:0000256" key="4">
    <source>
        <dbReference type="ARBA" id="ARBA00013164"/>
    </source>
</evidence>
<keyword evidence="8" id="KW-0547">Nucleotide-binding</keyword>
<dbReference type="GO" id="GO:0005524">
    <property type="term" value="F:ATP binding"/>
    <property type="evidence" value="ECO:0007669"/>
    <property type="project" value="UniProtKB-KW"/>
</dbReference>
<dbReference type="Gene3D" id="1.10.10.720">
    <property type="entry name" value="leucyl-tRNA synthetase"/>
    <property type="match status" value="1"/>
</dbReference>
<reference evidence="21" key="1">
    <citation type="submission" date="2023-08" db="EMBL/GenBank/DDBJ databases">
        <authorList>
            <person name="Chen Y."/>
            <person name="Shah S."/>
            <person name="Dougan E. K."/>
            <person name="Thang M."/>
            <person name="Chan C."/>
        </authorList>
    </citation>
    <scope>NUCLEOTIDE SEQUENCE</scope>
</reference>
<dbReference type="PANTHER" id="PTHR45794">
    <property type="entry name" value="LEUCYL-TRNA SYNTHETASE"/>
    <property type="match status" value="1"/>
</dbReference>
<dbReference type="InterPro" id="IPR008999">
    <property type="entry name" value="Actin-crosslinking"/>
</dbReference>
<dbReference type="PANTHER" id="PTHR45794:SF1">
    <property type="entry name" value="LEUCINE--TRNA LIGASE, CYTOPLASMIC"/>
    <property type="match status" value="1"/>
</dbReference>
<keyword evidence="5" id="KW-0963">Cytoplasm</keyword>
<accession>A0AA36MQF7</accession>
<dbReference type="GO" id="GO:0030674">
    <property type="term" value="F:protein-macromolecule adaptor activity"/>
    <property type="evidence" value="ECO:0007669"/>
    <property type="project" value="InterPro"/>
</dbReference>
<dbReference type="Pfam" id="PF00133">
    <property type="entry name" value="tRNA-synt_1"/>
    <property type="match status" value="1"/>
</dbReference>
<keyword evidence="22" id="KW-1185">Reference proteome</keyword>
<feature type="domain" description="Aminoacyl-tRNA synthetase class Ia" evidence="17">
    <location>
        <begin position="45"/>
        <end position="124"/>
    </location>
</feature>
<evidence type="ECO:0000256" key="5">
    <source>
        <dbReference type="ARBA" id="ARBA00022490"/>
    </source>
</evidence>
<keyword evidence="16" id="KW-0472">Membrane</keyword>
<dbReference type="Gene3D" id="3.40.50.620">
    <property type="entry name" value="HUPs"/>
    <property type="match status" value="2"/>
</dbReference>
<proteinExistence type="inferred from homology"/>
<evidence type="ECO:0000259" key="18">
    <source>
        <dbReference type="Pfam" id="PF01406"/>
    </source>
</evidence>
<dbReference type="InterPro" id="IPR009008">
    <property type="entry name" value="Val/Leu/Ile-tRNA-synth_edit"/>
</dbReference>
<comment type="similarity">
    <text evidence="3">Belongs to the class-I aminoacyl-tRNA synthetase family.</text>
</comment>
<keyword evidence="11" id="KW-0648">Protein biosynthesis</keyword>
<dbReference type="GO" id="GO:0051015">
    <property type="term" value="F:actin filament binding"/>
    <property type="evidence" value="ECO:0007669"/>
    <property type="project" value="InterPro"/>
</dbReference>
<dbReference type="Gene3D" id="1.10.730.10">
    <property type="entry name" value="Isoleucyl-tRNA Synthetase, Domain 1"/>
    <property type="match status" value="1"/>
</dbReference>
<comment type="caution">
    <text evidence="21">The sequence shown here is derived from an EMBL/GenBank/DDBJ whole genome shotgun (WGS) entry which is preliminary data.</text>
</comment>